<proteinExistence type="predicted"/>
<organism evidence="2 3">
    <name type="scientific">Ornithinimicrobium ciconiae</name>
    <dbReference type="NCBI Taxonomy" id="2594265"/>
    <lineage>
        <taxon>Bacteria</taxon>
        <taxon>Bacillati</taxon>
        <taxon>Actinomycetota</taxon>
        <taxon>Actinomycetes</taxon>
        <taxon>Micrococcales</taxon>
        <taxon>Ornithinimicrobiaceae</taxon>
        <taxon>Ornithinimicrobium</taxon>
    </lineage>
</organism>
<evidence type="ECO:0000256" key="1">
    <source>
        <dbReference type="SAM" id="MobiDB-lite"/>
    </source>
</evidence>
<dbReference type="OrthoDB" id="4281720at2"/>
<evidence type="ECO:0000313" key="3">
    <source>
        <dbReference type="Proteomes" id="UP000315395"/>
    </source>
</evidence>
<evidence type="ECO:0000313" key="2">
    <source>
        <dbReference type="EMBL" id="QDO87562.1"/>
    </source>
</evidence>
<dbReference type="AlphaFoldDB" id="A0A516G7V4"/>
<gene>
    <name evidence="2" type="ORF">FNH13_03760</name>
</gene>
<reference evidence="2 3" key="1">
    <citation type="submission" date="2019-07" db="EMBL/GenBank/DDBJ databases">
        <title>complete genome sequencing of Ornithinimicrobium sp. H23M54.</title>
        <authorList>
            <person name="Bae J.-W."/>
            <person name="Lee S.-Y."/>
        </authorList>
    </citation>
    <scope>NUCLEOTIDE SEQUENCE [LARGE SCALE GENOMIC DNA]</scope>
    <source>
        <strain evidence="2 3">H23M54</strain>
    </source>
</reference>
<feature type="region of interest" description="Disordered" evidence="1">
    <location>
        <begin position="1"/>
        <end position="34"/>
    </location>
</feature>
<keyword evidence="3" id="KW-1185">Reference proteome</keyword>
<protein>
    <submittedName>
        <fullName evidence="2">Transposase</fullName>
    </submittedName>
</protein>
<dbReference type="EMBL" id="CP041616">
    <property type="protein sequence ID" value="QDO87562.1"/>
    <property type="molecule type" value="Genomic_DNA"/>
</dbReference>
<dbReference type="KEGG" id="orz:FNH13_03760"/>
<sequence length="258" mass="28223">MLQQATHARYTGHPCARQKPKGTPTPAQPHDPADTITRDDLALVAHVLAHLSDSDTGDGKTRAALAQVIERLRFTNIRDWDATGEVIIAFPNAGGTDILVGLIPFTVPTGESLDSRINAINRSQAACTAPPDQISTHPYLRSGNVWDRSRDKTRALSKGLILQGMEPYAARALIHHHLRIARSTVYSLLTGHTHAPVPEGLDPRYLTAHDFATHAEAITAVSTWIETVYNRRRRHSALGQINPVAFEHRLSTAVDQAA</sequence>
<dbReference type="Proteomes" id="UP000315395">
    <property type="component" value="Chromosome"/>
</dbReference>
<accession>A0A516G7V4</accession>
<name>A0A516G7V4_9MICO</name>
<dbReference type="RefSeq" id="WP_143782239.1">
    <property type="nucleotide sequence ID" value="NZ_CP041616.1"/>
</dbReference>